<dbReference type="EMBL" id="JANBVO010000024">
    <property type="protein sequence ID" value="KAJ9141833.1"/>
    <property type="molecule type" value="Genomic_DNA"/>
</dbReference>
<feature type="compositionally biased region" description="Pro residues" evidence="1">
    <location>
        <begin position="27"/>
        <end position="46"/>
    </location>
</feature>
<comment type="caution">
    <text evidence="3">The sequence shown here is derived from an EMBL/GenBank/DDBJ whole genome shotgun (WGS) entry which is preliminary data.</text>
</comment>
<feature type="transmembrane region" description="Helical" evidence="2">
    <location>
        <begin position="71"/>
        <end position="90"/>
    </location>
</feature>
<gene>
    <name evidence="3" type="ORF">NKR23_g7645</name>
</gene>
<accession>A0AA38R9X2</accession>
<name>A0AA38R9X2_9PEZI</name>
<proteinExistence type="predicted"/>
<keyword evidence="2" id="KW-1133">Transmembrane helix</keyword>
<evidence type="ECO:0000313" key="3">
    <source>
        <dbReference type="EMBL" id="KAJ9141833.1"/>
    </source>
</evidence>
<feature type="compositionally biased region" description="Basic residues" evidence="1">
    <location>
        <begin position="57"/>
        <end position="66"/>
    </location>
</feature>
<sequence>MAAEMSQPSSYIPPPPPPTQSAHAPLPTAPFPQPTPVQPSAGPLPTPQGGLFGRGGRGGRGHRGGRRTAGWLTRTCLWMLFFLVALPLFFRGLRHVLHAVSRDHSQKAQSDLLFDALGTRAVPPHGPLARRGIDELRGLDVASTIRTKTKMKTPTAAMQIPTMAGRALGIQSVPRPHPRPQEAYCLDYWHAVDSKHRVVAGSLMMLAALLLSAVLFALMARRFGRWGGNGGQEDGLE</sequence>
<keyword evidence="4" id="KW-1185">Reference proteome</keyword>
<dbReference type="Proteomes" id="UP001174694">
    <property type="component" value="Unassembled WGS sequence"/>
</dbReference>
<feature type="compositionally biased region" description="Low complexity" evidence="1">
    <location>
        <begin position="1"/>
        <end position="10"/>
    </location>
</feature>
<evidence type="ECO:0000256" key="2">
    <source>
        <dbReference type="SAM" id="Phobius"/>
    </source>
</evidence>
<keyword evidence="2" id="KW-0812">Transmembrane</keyword>
<protein>
    <submittedName>
        <fullName evidence="3">Uncharacterized protein</fullName>
    </submittedName>
</protein>
<evidence type="ECO:0000256" key="1">
    <source>
        <dbReference type="SAM" id="MobiDB-lite"/>
    </source>
</evidence>
<reference evidence="3" key="1">
    <citation type="submission" date="2022-07" db="EMBL/GenBank/DDBJ databases">
        <title>Fungi with potential for degradation of polypropylene.</title>
        <authorList>
            <person name="Gostincar C."/>
        </authorList>
    </citation>
    <scope>NUCLEOTIDE SEQUENCE</scope>
    <source>
        <strain evidence="3">EXF-13308</strain>
    </source>
</reference>
<organism evidence="3 4">
    <name type="scientific">Pleurostoma richardsiae</name>
    <dbReference type="NCBI Taxonomy" id="41990"/>
    <lineage>
        <taxon>Eukaryota</taxon>
        <taxon>Fungi</taxon>
        <taxon>Dikarya</taxon>
        <taxon>Ascomycota</taxon>
        <taxon>Pezizomycotina</taxon>
        <taxon>Sordariomycetes</taxon>
        <taxon>Sordariomycetidae</taxon>
        <taxon>Calosphaeriales</taxon>
        <taxon>Pleurostomataceae</taxon>
        <taxon>Pleurostoma</taxon>
    </lineage>
</organism>
<evidence type="ECO:0000313" key="4">
    <source>
        <dbReference type="Proteomes" id="UP001174694"/>
    </source>
</evidence>
<keyword evidence="2" id="KW-0472">Membrane</keyword>
<dbReference type="AlphaFoldDB" id="A0AA38R9X2"/>
<feature type="region of interest" description="Disordered" evidence="1">
    <location>
        <begin position="1"/>
        <end position="66"/>
    </location>
</feature>
<feature type="transmembrane region" description="Helical" evidence="2">
    <location>
        <begin position="198"/>
        <end position="218"/>
    </location>
</feature>